<sequence length="89" mass="10177">MTREAAAPAAPPFPCHCTELWKQPYKILFNVKPQVQDLAYRVLIKIIKRKTWKAPRWEGPYIMQLTTPTALSFWSHSDTLAPLPTVSSP</sequence>
<dbReference type="Ensembl" id="ENSCVAT00000021223.1">
    <property type="protein sequence ID" value="ENSCVAP00000028830.1"/>
    <property type="gene ID" value="ENSCVAG00000016165.1"/>
</dbReference>
<accession>A0A3Q2GLI2</accession>
<dbReference type="AlphaFoldDB" id="A0A3Q2GLI2"/>
<organism evidence="1 2">
    <name type="scientific">Cyprinodon variegatus</name>
    <name type="common">Sheepshead minnow</name>
    <dbReference type="NCBI Taxonomy" id="28743"/>
    <lineage>
        <taxon>Eukaryota</taxon>
        <taxon>Metazoa</taxon>
        <taxon>Chordata</taxon>
        <taxon>Craniata</taxon>
        <taxon>Vertebrata</taxon>
        <taxon>Euteleostomi</taxon>
        <taxon>Actinopterygii</taxon>
        <taxon>Neopterygii</taxon>
        <taxon>Teleostei</taxon>
        <taxon>Neoteleostei</taxon>
        <taxon>Acanthomorphata</taxon>
        <taxon>Ovalentaria</taxon>
        <taxon>Atherinomorphae</taxon>
        <taxon>Cyprinodontiformes</taxon>
        <taxon>Cyprinodontidae</taxon>
        <taxon>Cyprinodon</taxon>
    </lineage>
</organism>
<dbReference type="Proteomes" id="UP000265020">
    <property type="component" value="Unassembled WGS sequence"/>
</dbReference>
<reference evidence="1" key="2">
    <citation type="submission" date="2025-09" db="UniProtKB">
        <authorList>
            <consortium name="Ensembl"/>
        </authorList>
    </citation>
    <scope>IDENTIFICATION</scope>
</reference>
<keyword evidence="2" id="KW-1185">Reference proteome</keyword>
<dbReference type="Gene3D" id="2.30.30.850">
    <property type="match status" value="1"/>
</dbReference>
<evidence type="ECO:0008006" key="3">
    <source>
        <dbReference type="Google" id="ProtNLM"/>
    </source>
</evidence>
<evidence type="ECO:0000313" key="2">
    <source>
        <dbReference type="Proteomes" id="UP000265020"/>
    </source>
</evidence>
<proteinExistence type="predicted"/>
<name>A0A3Q2GLI2_CYPVA</name>
<reference evidence="1" key="1">
    <citation type="submission" date="2025-08" db="UniProtKB">
        <authorList>
            <consortium name="Ensembl"/>
        </authorList>
    </citation>
    <scope>IDENTIFICATION</scope>
</reference>
<evidence type="ECO:0000313" key="1">
    <source>
        <dbReference type="Ensembl" id="ENSCVAP00000028830.1"/>
    </source>
</evidence>
<protein>
    <recommendedName>
        <fullName evidence="3">Murine leukemia virus integrase C-terminal domain-containing protein</fullName>
    </recommendedName>
</protein>